<dbReference type="GO" id="GO:0005874">
    <property type="term" value="C:microtubule"/>
    <property type="evidence" value="ECO:0007669"/>
    <property type="project" value="UniProtKB-KW"/>
</dbReference>
<dbReference type="OrthoDB" id="3176171at2759"/>
<evidence type="ECO:0000256" key="4">
    <source>
        <dbReference type="ARBA" id="ARBA00022741"/>
    </source>
</evidence>
<feature type="domain" description="Kinesin motor" evidence="9">
    <location>
        <begin position="1"/>
        <end position="90"/>
    </location>
</feature>
<evidence type="ECO:0000256" key="8">
    <source>
        <dbReference type="PROSITE-ProRule" id="PRU00283"/>
    </source>
</evidence>
<dbReference type="InterPro" id="IPR036961">
    <property type="entry name" value="Kinesin_motor_dom_sf"/>
</dbReference>
<dbReference type="GO" id="GO:0005524">
    <property type="term" value="F:ATP binding"/>
    <property type="evidence" value="ECO:0007669"/>
    <property type="project" value="UniProtKB-KW"/>
</dbReference>
<dbReference type="Proteomes" id="UP000663877">
    <property type="component" value="Unassembled WGS sequence"/>
</dbReference>
<keyword evidence="5" id="KW-0067">ATP-binding</keyword>
<organism evidence="11 12">
    <name type="scientific">Adineta steineri</name>
    <dbReference type="NCBI Taxonomy" id="433720"/>
    <lineage>
        <taxon>Eukaryota</taxon>
        <taxon>Metazoa</taxon>
        <taxon>Spiralia</taxon>
        <taxon>Gnathifera</taxon>
        <taxon>Rotifera</taxon>
        <taxon>Eurotatoria</taxon>
        <taxon>Bdelloidea</taxon>
        <taxon>Adinetida</taxon>
        <taxon>Adinetidae</taxon>
        <taxon>Adineta</taxon>
    </lineage>
</organism>
<dbReference type="GO" id="GO:0007018">
    <property type="term" value="P:microtubule-based movement"/>
    <property type="evidence" value="ECO:0007669"/>
    <property type="project" value="InterPro"/>
</dbReference>
<name>A0A815YMD8_9BILA</name>
<evidence type="ECO:0000313" key="11">
    <source>
        <dbReference type="EMBL" id="CAF1572630.1"/>
    </source>
</evidence>
<reference evidence="11" key="1">
    <citation type="submission" date="2021-02" db="EMBL/GenBank/DDBJ databases">
        <authorList>
            <person name="Nowell W R."/>
        </authorList>
    </citation>
    <scope>NUCLEOTIDE SEQUENCE</scope>
</reference>
<comment type="caution">
    <text evidence="11">The sequence shown here is derived from an EMBL/GenBank/DDBJ whole genome shotgun (WGS) entry which is preliminary data.</text>
</comment>
<keyword evidence="3" id="KW-0493">Microtubule</keyword>
<dbReference type="Gene3D" id="3.40.850.10">
    <property type="entry name" value="Kinesin motor domain"/>
    <property type="match status" value="1"/>
</dbReference>
<evidence type="ECO:0000256" key="1">
    <source>
        <dbReference type="ARBA" id="ARBA00004245"/>
    </source>
</evidence>
<keyword evidence="12" id="KW-1185">Reference proteome</keyword>
<dbReference type="Proteomes" id="UP000663832">
    <property type="component" value="Unassembled WGS sequence"/>
</dbReference>
<dbReference type="EMBL" id="CAJNOM010000861">
    <property type="protein sequence ID" value="CAF1572630.1"/>
    <property type="molecule type" value="Genomic_DNA"/>
</dbReference>
<dbReference type="EMBL" id="CAJNOI010000034">
    <property type="protein sequence ID" value="CAF0891294.1"/>
    <property type="molecule type" value="Genomic_DNA"/>
</dbReference>
<keyword evidence="6" id="KW-0505">Motor protein</keyword>
<dbReference type="SUPFAM" id="SSF52540">
    <property type="entry name" value="P-loop containing nucleoside triphosphate hydrolases"/>
    <property type="match status" value="1"/>
</dbReference>
<evidence type="ECO:0000256" key="6">
    <source>
        <dbReference type="ARBA" id="ARBA00023175"/>
    </source>
</evidence>
<evidence type="ECO:0000256" key="3">
    <source>
        <dbReference type="ARBA" id="ARBA00022701"/>
    </source>
</evidence>
<dbReference type="GO" id="GO:0007019">
    <property type="term" value="P:microtubule depolymerization"/>
    <property type="evidence" value="ECO:0007669"/>
    <property type="project" value="TreeGrafter"/>
</dbReference>
<dbReference type="PROSITE" id="PS50067">
    <property type="entry name" value="KINESIN_MOTOR_2"/>
    <property type="match status" value="1"/>
</dbReference>
<dbReference type="GO" id="GO:0008017">
    <property type="term" value="F:microtubule binding"/>
    <property type="evidence" value="ECO:0007669"/>
    <property type="project" value="InterPro"/>
</dbReference>
<accession>A0A815YMD8</accession>
<dbReference type="PANTHER" id="PTHR47971:SF8">
    <property type="entry name" value="KINESIN-LIKE PROTEIN"/>
    <property type="match status" value="1"/>
</dbReference>
<dbReference type="InterPro" id="IPR027640">
    <property type="entry name" value="Kinesin-like_fam"/>
</dbReference>
<comment type="subcellular location">
    <subcellularLocation>
        <location evidence="1">Cytoplasm</location>
        <location evidence="1">Cytoskeleton</location>
    </subcellularLocation>
</comment>
<dbReference type="PANTHER" id="PTHR47971">
    <property type="entry name" value="KINESIN-RELATED PROTEIN 6"/>
    <property type="match status" value="1"/>
</dbReference>
<evidence type="ECO:0000259" key="9">
    <source>
        <dbReference type="PROSITE" id="PS50067"/>
    </source>
</evidence>
<dbReference type="AlphaFoldDB" id="A0A815YMD8"/>
<dbReference type="InterPro" id="IPR001752">
    <property type="entry name" value="Kinesin_motor_dom"/>
</dbReference>
<comment type="similarity">
    <text evidence="8">Belongs to the TRAFAC class myosin-kinesin ATPase superfamily. Kinesin family.</text>
</comment>
<evidence type="ECO:0000256" key="2">
    <source>
        <dbReference type="ARBA" id="ARBA00022490"/>
    </source>
</evidence>
<dbReference type="GO" id="GO:0003777">
    <property type="term" value="F:microtubule motor activity"/>
    <property type="evidence" value="ECO:0007669"/>
    <property type="project" value="InterPro"/>
</dbReference>
<keyword evidence="2" id="KW-0963">Cytoplasm</keyword>
<sequence>MYHHNNLAVSRRLMKEVGKMSLFDLAGSECDKDTTSSDRLQQCIRVLGRGDSCHVPFRGSTLTKVLRDLFNGDKSKVCMITMVSPTYSNV</sequence>
<protein>
    <recommendedName>
        <fullName evidence="9">Kinesin motor domain-containing protein</fullName>
    </recommendedName>
</protein>
<keyword evidence="7" id="KW-0206">Cytoskeleton</keyword>
<evidence type="ECO:0000313" key="10">
    <source>
        <dbReference type="EMBL" id="CAF0891294.1"/>
    </source>
</evidence>
<gene>
    <name evidence="10" type="ORF">BJG266_LOCUS9962</name>
    <name evidence="11" type="ORF">QVE165_LOCUS49015</name>
</gene>
<keyword evidence="4" id="KW-0547">Nucleotide-binding</keyword>
<evidence type="ECO:0000256" key="7">
    <source>
        <dbReference type="ARBA" id="ARBA00023212"/>
    </source>
</evidence>
<evidence type="ECO:0000256" key="5">
    <source>
        <dbReference type="ARBA" id="ARBA00022840"/>
    </source>
</evidence>
<dbReference type="InterPro" id="IPR027417">
    <property type="entry name" value="P-loop_NTPase"/>
</dbReference>
<comment type="caution">
    <text evidence="8">Lacks conserved residue(s) required for the propagation of feature annotation.</text>
</comment>
<dbReference type="Pfam" id="PF00225">
    <property type="entry name" value="Kinesin"/>
    <property type="match status" value="1"/>
</dbReference>
<evidence type="ECO:0000313" key="12">
    <source>
        <dbReference type="Proteomes" id="UP000663832"/>
    </source>
</evidence>
<dbReference type="PRINTS" id="PR00380">
    <property type="entry name" value="KINESINHEAVY"/>
</dbReference>
<proteinExistence type="inferred from homology"/>